<evidence type="ECO:0000313" key="3">
    <source>
        <dbReference type="Proteomes" id="UP000243688"/>
    </source>
</evidence>
<evidence type="ECO:0000259" key="1">
    <source>
        <dbReference type="Pfam" id="PF06283"/>
    </source>
</evidence>
<comment type="caution">
    <text evidence="2">The sequence shown here is derived from an EMBL/GenBank/DDBJ whole genome shotgun (WGS) entry which is preliminary data.</text>
</comment>
<dbReference type="SUPFAM" id="SSF52317">
    <property type="entry name" value="Class I glutamine amidotransferase-like"/>
    <property type="match status" value="1"/>
</dbReference>
<dbReference type="EMBL" id="MOXJ01000001">
    <property type="protein sequence ID" value="PDO11813.1"/>
    <property type="molecule type" value="Genomic_DNA"/>
</dbReference>
<sequence length="219" mass="24395">MIEIVAFVGDHYHPETSIREALEAALAPETAAGRIALRFEPVDRVDVVLSAEPDVVVLYKENRINPESAEVRTWMTEELAEAVVRFVERGGGWLAWHSGLASYPEDGAYVRMLRGCFVYHPPRPDRVRYRLETDDPFTASLGGAPELSFVDEHYFVRVDEANTSVFLRSSSKDGESVAGWRHVFGSGRVVCLTPAHTQEGLADTRLHRLLAAAVDWCLG</sequence>
<dbReference type="Gene3D" id="3.40.50.880">
    <property type="match status" value="1"/>
</dbReference>
<organism evidence="2 3">
    <name type="scientific">Candidatus Reconcilbacillus cellulovorans</name>
    <dbReference type="NCBI Taxonomy" id="1906605"/>
    <lineage>
        <taxon>Bacteria</taxon>
        <taxon>Bacillati</taxon>
        <taxon>Bacillota</taxon>
        <taxon>Bacilli</taxon>
        <taxon>Bacillales</taxon>
        <taxon>Paenibacillaceae</taxon>
        <taxon>Candidatus Reconcilbacillus</taxon>
    </lineage>
</organism>
<gene>
    <name evidence="2" type="ORF">BLM47_01015</name>
</gene>
<name>A0A2A6E4A9_9BACL</name>
<proteinExistence type="predicted"/>
<feature type="domain" description="ThuA-like" evidence="1">
    <location>
        <begin position="73"/>
        <end position="217"/>
    </location>
</feature>
<dbReference type="AlphaFoldDB" id="A0A2A6E4A9"/>
<accession>A0A2A6E4A9</accession>
<reference evidence="2 3" key="1">
    <citation type="submission" date="2016-12" db="EMBL/GenBank/DDBJ databases">
        <title>Candidatus Reconcilibacillus cellulovorans genome.</title>
        <authorList>
            <person name="Kolinko S."/>
            <person name="Wu Y.-W."/>
            <person name="Tachea F."/>
            <person name="Denzel E."/>
            <person name="Hiras J."/>
            <person name="Baecker N."/>
            <person name="Chan L.J."/>
            <person name="Eichorst S.A."/>
            <person name="Frey D."/>
            <person name="Adams P.D."/>
            <person name="Pray T."/>
            <person name="Tanjore D."/>
            <person name="Petzold C.J."/>
            <person name="Gladden J.M."/>
            <person name="Simmons B.A."/>
            <person name="Singer S.W."/>
        </authorList>
    </citation>
    <scope>NUCLEOTIDE SEQUENCE [LARGE SCALE GENOMIC DNA]</scope>
    <source>
        <strain evidence="2">JTherm</strain>
    </source>
</reference>
<protein>
    <submittedName>
        <fullName evidence="2">Trehalose utilization</fullName>
    </submittedName>
</protein>
<dbReference type="Proteomes" id="UP000243688">
    <property type="component" value="Unassembled WGS sequence"/>
</dbReference>
<dbReference type="Pfam" id="PF06283">
    <property type="entry name" value="ThuA"/>
    <property type="match status" value="1"/>
</dbReference>
<dbReference type="InterPro" id="IPR029062">
    <property type="entry name" value="Class_I_gatase-like"/>
</dbReference>
<evidence type="ECO:0000313" key="2">
    <source>
        <dbReference type="EMBL" id="PDO11813.1"/>
    </source>
</evidence>
<dbReference type="InterPro" id="IPR029010">
    <property type="entry name" value="ThuA-like"/>
</dbReference>